<evidence type="ECO:0000256" key="9">
    <source>
        <dbReference type="PROSITE-ProRule" id="PRU00043"/>
    </source>
</evidence>
<evidence type="ECO:0000256" key="6">
    <source>
        <dbReference type="ARBA" id="ARBA00022989"/>
    </source>
</evidence>
<keyword evidence="6" id="KW-1133">Transmembrane helix</keyword>
<keyword evidence="8" id="KW-0325">Glycoprotein</keyword>
<dbReference type="CDD" id="cd11304">
    <property type="entry name" value="Cadherin_repeat"/>
    <property type="match status" value="1"/>
</dbReference>
<dbReference type="AlphaFoldDB" id="A0A7L3NMP1"/>
<dbReference type="Pfam" id="PF00028">
    <property type="entry name" value="Cadherin"/>
    <property type="match status" value="1"/>
</dbReference>
<name>A0A7L3NMP1_9AVES</name>
<dbReference type="SMART" id="SM00112">
    <property type="entry name" value="CA"/>
    <property type="match status" value="1"/>
</dbReference>
<keyword evidence="7" id="KW-0472">Membrane</keyword>
<keyword evidence="2" id="KW-0812">Transmembrane</keyword>
<evidence type="ECO:0000256" key="8">
    <source>
        <dbReference type="ARBA" id="ARBA00023180"/>
    </source>
</evidence>
<dbReference type="FunFam" id="2.60.40.60:FF:000002">
    <property type="entry name" value="Protocadherin alpha 2"/>
    <property type="match status" value="1"/>
</dbReference>
<feature type="non-terminal residue" evidence="11">
    <location>
        <position position="1"/>
    </location>
</feature>
<keyword evidence="3" id="KW-0677">Repeat</keyword>
<evidence type="ECO:0000256" key="7">
    <source>
        <dbReference type="ARBA" id="ARBA00023136"/>
    </source>
</evidence>
<evidence type="ECO:0000256" key="2">
    <source>
        <dbReference type="ARBA" id="ARBA00022692"/>
    </source>
</evidence>
<dbReference type="PANTHER" id="PTHR24028">
    <property type="entry name" value="CADHERIN-87A"/>
    <property type="match status" value="1"/>
</dbReference>
<dbReference type="InterPro" id="IPR015919">
    <property type="entry name" value="Cadherin-like_sf"/>
</dbReference>
<dbReference type="PROSITE" id="PS50268">
    <property type="entry name" value="CADHERIN_2"/>
    <property type="match status" value="1"/>
</dbReference>
<dbReference type="GO" id="GO:0007156">
    <property type="term" value="P:homophilic cell adhesion via plasma membrane adhesion molecules"/>
    <property type="evidence" value="ECO:0007669"/>
    <property type="project" value="InterPro"/>
</dbReference>
<keyword evidence="4 9" id="KW-0106">Calcium</keyword>
<reference evidence="11 12" key="1">
    <citation type="submission" date="2019-09" db="EMBL/GenBank/DDBJ databases">
        <title>Bird 10,000 Genomes (B10K) Project - Family phase.</title>
        <authorList>
            <person name="Zhang G."/>
        </authorList>
    </citation>
    <scope>NUCLEOTIDE SEQUENCE [LARGE SCALE GENOMIC DNA]</scope>
    <source>
        <strain evidence="11">OUT-0002</strain>
    </source>
</reference>
<evidence type="ECO:0000259" key="10">
    <source>
        <dbReference type="PROSITE" id="PS50268"/>
    </source>
</evidence>
<dbReference type="InterPro" id="IPR050174">
    <property type="entry name" value="Protocadherin/Cadherin-CA"/>
</dbReference>
<sequence>TDADEGVNGNVKYSFQKISDRASENFQLNSESGVIRLLQTLDFEEGHFYELKVQAEDGGGLSDTAKVT</sequence>
<keyword evidence="5" id="KW-0130">Cell adhesion</keyword>
<evidence type="ECO:0000313" key="11">
    <source>
        <dbReference type="EMBL" id="NXU78200.1"/>
    </source>
</evidence>
<protein>
    <submittedName>
        <fullName evidence="11">PCDG9 protein</fullName>
    </submittedName>
</protein>
<evidence type="ECO:0000256" key="3">
    <source>
        <dbReference type="ARBA" id="ARBA00022737"/>
    </source>
</evidence>
<evidence type="ECO:0000313" key="12">
    <source>
        <dbReference type="Proteomes" id="UP000579904"/>
    </source>
</evidence>
<dbReference type="GO" id="GO:0005886">
    <property type="term" value="C:plasma membrane"/>
    <property type="evidence" value="ECO:0007669"/>
    <property type="project" value="TreeGrafter"/>
</dbReference>
<proteinExistence type="predicted"/>
<gene>
    <name evidence="11" type="primary">Pcdhga9</name>
    <name evidence="11" type="ORF">OREMEL_R13731</name>
</gene>
<accession>A0A7L3NMP1</accession>
<organism evidence="11 12">
    <name type="scientific">Oreotrochilus melanogaster</name>
    <dbReference type="NCBI Taxonomy" id="689266"/>
    <lineage>
        <taxon>Eukaryota</taxon>
        <taxon>Metazoa</taxon>
        <taxon>Chordata</taxon>
        <taxon>Craniata</taxon>
        <taxon>Vertebrata</taxon>
        <taxon>Euteleostomi</taxon>
        <taxon>Archelosauria</taxon>
        <taxon>Archosauria</taxon>
        <taxon>Dinosauria</taxon>
        <taxon>Saurischia</taxon>
        <taxon>Theropoda</taxon>
        <taxon>Coelurosauria</taxon>
        <taxon>Aves</taxon>
        <taxon>Neognathae</taxon>
        <taxon>Neoaves</taxon>
        <taxon>Strisores</taxon>
        <taxon>Apodiformes</taxon>
        <taxon>Trochilidae</taxon>
        <taxon>Oreotrochilus</taxon>
    </lineage>
</organism>
<comment type="subcellular location">
    <subcellularLocation>
        <location evidence="1">Membrane</location>
        <topology evidence="1">Single-pass membrane protein</topology>
    </subcellularLocation>
</comment>
<feature type="non-terminal residue" evidence="11">
    <location>
        <position position="68"/>
    </location>
</feature>
<comment type="caution">
    <text evidence="11">The sequence shown here is derived from an EMBL/GenBank/DDBJ whole genome shotgun (WGS) entry which is preliminary data.</text>
</comment>
<dbReference type="Proteomes" id="UP000579904">
    <property type="component" value="Unassembled WGS sequence"/>
</dbReference>
<dbReference type="OrthoDB" id="9990384at2759"/>
<dbReference type="InterPro" id="IPR002126">
    <property type="entry name" value="Cadherin-like_dom"/>
</dbReference>
<dbReference type="Gene3D" id="2.60.40.60">
    <property type="entry name" value="Cadherins"/>
    <property type="match status" value="1"/>
</dbReference>
<dbReference type="PANTHER" id="PTHR24028:SF234">
    <property type="entry name" value="PROTOCADHERIN GAMMA-A3"/>
    <property type="match status" value="1"/>
</dbReference>
<dbReference type="GO" id="GO:0005509">
    <property type="term" value="F:calcium ion binding"/>
    <property type="evidence" value="ECO:0007669"/>
    <property type="project" value="UniProtKB-UniRule"/>
</dbReference>
<dbReference type="SUPFAM" id="SSF49313">
    <property type="entry name" value="Cadherin-like"/>
    <property type="match status" value="1"/>
</dbReference>
<dbReference type="EMBL" id="VZUB01025486">
    <property type="protein sequence ID" value="NXU78200.1"/>
    <property type="molecule type" value="Genomic_DNA"/>
</dbReference>
<evidence type="ECO:0000256" key="4">
    <source>
        <dbReference type="ARBA" id="ARBA00022837"/>
    </source>
</evidence>
<evidence type="ECO:0000256" key="1">
    <source>
        <dbReference type="ARBA" id="ARBA00004167"/>
    </source>
</evidence>
<keyword evidence="12" id="KW-1185">Reference proteome</keyword>
<evidence type="ECO:0000256" key="5">
    <source>
        <dbReference type="ARBA" id="ARBA00022889"/>
    </source>
</evidence>
<feature type="domain" description="Cadherin" evidence="10">
    <location>
        <begin position="1"/>
        <end position="68"/>
    </location>
</feature>